<evidence type="ECO:0000259" key="2">
    <source>
        <dbReference type="PROSITE" id="PS51644"/>
    </source>
</evidence>
<feature type="compositionally biased region" description="Acidic residues" evidence="1">
    <location>
        <begin position="155"/>
        <end position="165"/>
    </location>
</feature>
<reference evidence="4" key="1">
    <citation type="submission" date="2023-06" db="EMBL/GenBank/DDBJ databases">
        <title>Identification and characterization of horizontal gene transfer across gut microbiota members of farm animals based on homology search.</title>
        <authorList>
            <person name="Zeman M."/>
            <person name="Kubasova T."/>
            <person name="Jahodarova E."/>
            <person name="Nykrynova M."/>
            <person name="Rychlik I."/>
        </authorList>
    </citation>
    <scope>NUCLEOTIDE SEQUENCE [LARGE SCALE GENOMIC DNA]</scope>
    <source>
        <strain evidence="4">154_Feed</strain>
    </source>
</reference>
<comment type="caution">
    <text evidence="3">The sequence shown here is derived from an EMBL/GenBank/DDBJ whole genome shotgun (WGS) entry which is preliminary data.</text>
</comment>
<dbReference type="Pfam" id="PF12872">
    <property type="entry name" value="OST-HTH"/>
    <property type="match status" value="1"/>
</dbReference>
<feature type="compositionally biased region" description="Low complexity" evidence="1">
    <location>
        <begin position="182"/>
        <end position="192"/>
    </location>
</feature>
<name>A0ABT7V6C2_9ACTN</name>
<dbReference type="Pfam" id="PF01936">
    <property type="entry name" value="NYN"/>
    <property type="match status" value="1"/>
</dbReference>
<sequence>MASSYSSDLRFAILIDADNISDKYMKIILDEVANSGVATYKRIYGDWTSQRLASWKGVLLENSIIPMQQYSYTYGKSSTDSAMIIDAMDILYSGNVDGFAIVSSDSDFTRLAARLRESGMQVIGMGEQKTPQPFISACNQFKYLDLLYAARKAEEVDEDDADVEDPDPRPKRRKKAQKKGQKAAAKGKGSSSSDDDAPALDVDAAGVAEPASVERQVADTSHRTGRRPGDAGGEARLVAAEDLFDEVDASEVEFGEMSKADRRRHMKKIRSTVNAILDKFSDDEGWVSLGRIGNELPKRLPDFDVRNYGFKKLRPFLKSLGVYEFDEPDGTSGQRQIYLRVRDQD</sequence>
<dbReference type="InterPro" id="IPR041966">
    <property type="entry name" value="LOTUS-like"/>
</dbReference>
<dbReference type="PANTHER" id="PTHR35811:SF1">
    <property type="entry name" value="HTH OST-TYPE DOMAIN-CONTAINING PROTEIN"/>
    <property type="match status" value="1"/>
</dbReference>
<keyword evidence="4" id="KW-1185">Reference proteome</keyword>
<dbReference type="PROSITE" id="PS51644">
    <property type="entry name" value="HTH_OST"/>
    <property type="match status" value="1"/>
</dbReference>
<organism evidence="3 4">
    <name type="scientific">Enorma phocaeensis</name>
    <dbReference type="NCBI Taxonomy" id="1871019"/>
    <lineage>
        <taxon>Bacteria</taxon>
        <taxon>Bacillati</taxon>
        <taxon>Actinomycetota</taxon>
        <taxon>Coriobacteriia</taxon>
        <taxon>Coriobacteriales</taxon>
        <taxon>Coriobacteriaceae</taxon>
        <taxon>Enorma</taxon>
    </lineage>
</organism>
<protein>
    <submittedName>
        <fullName evidence="3">NYN domain-containing protein</fullName>
    </submittedName>
</protein>
<feature type="compositionally biased region" description="Low complexity" evidence="1">
    <location>
        <begin position="199"/>
        <end position="208"/>
    </location>
</feature>
<dbReference type="InterPro" id="IPR021139">
    <property type="entry name" value="NYN"/>
</dbReference>
<dbReference type="CDD" id="cd11297">
    <property type="entry name" value="PIN_LabA-like_N_1"/>
    <property type="match status" value="1"/>
</dbReference>
<dbReference type="InterPro" id="IPR025605">
    <property type="entry name" value="OST-HTH/LOTUS_dom"/>
</dbReference>
<dbReference type="RefSeq" id="WP_289543783.1">
    <property type="nucleotide sequence ID" value="NZ_JAUDDZ010000001.1"/>
</dbReference>
<accession>A0ABT7V6C2</accession>
<dbReference type="Gene3D" id="3.30.420.610">
    <property type="entry name" value="LOTUS domain-like"/>
    <property type="match status" value="1"/>
</dbReference>
<dbReference type="EMBL" id="JAUDDZ010000001">
    <property type="protein sequence ID" value="MDM8274045.1"/>
    <property type="molecule type" value="Genomic_DNA"/>
</dbReference>
<proteinExistence type="predicted"/>
<evidence type="ECO:0000313" key="4">
    <source>
        <dbReference type="Proteomes" id="UP001529421"/>
    </source>
</evidence>
<evidence type="ECO:0000313" key="3">
    <source>
        <dbReference type="EMBL" id="MDM8274045.1"/>
    </source>
</evidence>
<feature type="compositionally biased region" description="Basic residues" evidence="1">
    <location>
        <begin position="170"/>
        <end position="181"/>
    </location>
</feature>
<feature type="domain" description="HTH OST-type" evidence="2">
    <location>
        <begin position="265"/>
        <end position="341"/>
    </location>
</feature>
<dbReference type="PANTHER" id="PTHR35811">
    <property type="entry name" value="SLR1870 PROTEIN"/>
    <property type="match status" value="1"/>
</dbReference>
<dbReference type="Proteomes" id="UP001529421">
    <property type="component" value="Unassembled WGS sequence"/>
</dbReference>
<evidence type="ECO:0000256" key="1">
    <source>
        <dbReference type="SAM" id="MobiDB-lite"/>
    </source>
</evidence>
<feature type="region of interest" description="Disordered" evidence="1">
    <location>
        <begin position="155"/>
        <end position="235"/>
    </location>
</feature>
<dbReference type="CDD" id="cd10146">
    <property type="entry name" value="LabA_like_C"/>
    <property type="match status" value="1"/>
</dbReference>
<dbReference type="Gene3D" id="3.40.50.1010">
    <property type="entry name" value="5'-nuclease"/>
    <property type="match status" value="1"/>
</dbReference>
<gene>
    <name evidence="3" type="ORF">QUW28_00815</name>
</gene>